<dbReference type="Pfam" id="PF01325">
    <property type="entry name" value="Fe_dep_repress"/>
    <property type="match status" value="1"/>
</dbReference>
<proteinExistence type="predicted"/>
<dbReference type="SUPFAM" id="SSF46785">
    <property type="entry name" value="Winged helix' DNA-binding domain"/>
    <property type="match status" value="1"/>
</dbReference>
<dbReference type="EMBL" id="JAWONS010000290">
    <property type="protein sequence ID" value="MDW2800081.1"/>
    <property type="molecule type" value="Genomic_DNA"/>
</dbReference>
<dbReference type="InterPro" id="IPR036388">
    <property type="entry name" value="WH-like_DNA-bd_sf"/>
</dbReference>
<organism evidence="4 5">
    <name type="scientific">Clostridium boliviensis</name>
    <dbReference type="NCBI Taxonomy" id="318465"/>
    <lineage>
        <taxon>Bacteria</taxon>
        <taxon>Bacillati</taxon>
        <taxon>Bacillota</taxon>
        <taxon>Clostridia</taxon>
        <taxon>Eubacteriales</taxon>
        <taxon>Clostridiaceae</taxon>
        <taxon>Clostridium</taxon>
    </lineage>
</organism>
<evidence type="ECO:0000256" key="2">
    <source>
        <dbReference type="ARBA" id="ARBA00011738"/>
    </source>
</evidence>
<dbReference type="PANTHER" id="PTHR33238:SF11">
    <property type="entry name" value="TRANSCRIPTIONAL REGULATOR MNTR"/>
    <property type="match status" value="1"/>
</dbReference>
<reference evidence="4 5" key="1">
    <citation type="submission" date="2023-10" db="EMBL/GenBank/DDBJ databases">
        <title>A novel Glycoside Hydrolase 43-Like Enzyme from Clostrdium boliviensis is an Endo-xylanase, and a Candidate for Xylooligosaccharides Production from Different Xylan Substrates.</title>
        <authorList>
            <person name="Alvarez M.T."/>
            <person name="Rocabado-Villegas L.R."/>
            <person name="Salas-Veizaga D.M."/>
            <person name="Linares-Pasten J.A."/>
            <person name="Gudmundsdottir E.E."/>
            <person name="Hreggvidsson G.O."/>
            <person name="Adlercreutz P."/>
            <person name="Nordberg Karlsson E."/>
        </authorList>
    </citation>
    <scope>NUCLEOTIDE SEQUENCE [LARGE SCALE GENOMIC DNA]</scope>
    <source>
        <strain evidence="4 5">E-1</strain>
    </source>
</reference>
<keyword evidence="5" id="KW-1185">Reference proteome</keyword>
<dbReference type="PROSITE" id="PS50944">
    <property type="entry name" value="HTH_DTXR"/>
    <property type="match status" value="1"/>
</dbReference>
<comment type="subcellular location">
    <subcellularLocation>
        <location evidence="1">Cytoplasm</location>
    </subcellularLocation>
</comment>
<dbReference type="InterPro" id="IPR036421">
    <property type="entry name" value="Fe_dep_repressor_sf"/>
</dbReference>
<dbReference type="RefSeq" id="WP_318066269.1">
    <property type="nucleotide sequence ID" value="NZ_JAWONS010000290.1"/>
</dbReference>
<dbReference type="PANTHER" id="PTHR33238">
    <property type="entry name" value="IRON (METAL) DEPENDENT REPRESSOR, DTXR FAMILY"/>
    <property type="match status" value="1"/>
</dbReference>
<protein>
    <submittedName>
        <fullName evidence="4">Metal-dependent transcriptional regulator</fullName>
    </submittedName>
</protein>
<evidence type="ECO:0000313" key="5">
    <source>
        <dbReference type="Proteomes" id="UP001276854"/>
    </source>
</evidence>
<feature type="domain" description="HTH dtxR-type" evidence="3">
    <location>
        <begin position="21"/>
        <end position="82"/>
    </location>
</feature>
<dbReference type="InterPro" id="IPR050536">
    <property type="entry name" value="DtxR_MntR_Metal-Reg"/>
</dbReference>
<dbReference type="SUPFAM" id="SSF47979">
    <property type="entry name" value="Iron-dependent repressor protein, dimerization domain"/>
    <property type="match status" value="1"/>
</dbReference>
<evidence type="ECO:0000256" key="1">
    <source>
        <dbReference type="ARBA" id="ARBA00004496"/>
    </source>
</evidence>
<evidence type="ECO:0000313" key="4">
    <source>
        <dbReference type="EMBL" id="MDW2800081.1"/>
    </source>
</evidence>
<sequence>MPQTDNFYTLKGYSLLEHTKITSSMEDYLEMIYRLSQDSQPVRIKELAECLHVKPSSASKMTGNLKKQGLVRFEKYGTVSLSSDGNHLGEYLLFRHQVLTRFFSYVNQKSSDLEQVEKVEHFMNPETVYNIQKWLDKFA</sequence>
<dbReference type="InterPro" id="IPR022689">
    <property type="entry name" value="Iron_dep_repressor"/>
</dbReference>
<evidence type="ECO:0000259" key="3">
    <source>
        <dbReference type="PROSITE" id="PS50944"/>
    </source>
</evidence>
<dbReference type="SMART" id="SM00529">
    <property type="entry name" value="HTH_DTXR"/>
    <property type="match status" value="1"/>
</dbReference>
<gene>
    <name evidence="4" type="ORF">RZO55_21135</name>
</gene>
<comment type="subunit">
    <text evidence="2">Homodimer.</text>
</comment>
<dbReference type="InterPro" id="IPR022687">
    <property type="entry name" value="HTH_DTXR"/>
</dbReference>
<dbReference type="InterPro" id="IPR036390">
    <property type="entry name" value="WH_DNA-bd_sf"/>
</dbReference>
<dbReference type="Proteomes" id="UP001276854">
    <property type="component" value="Unassembled WGS sequence"/>
</dbReference>
<name>A0ABU4GR14_9CLOT</name>
<accession>A0ABU4GR14</accession>
<dbReference type="Gene3D" id="1.10.10.10">
    <property type="entry name" value="Winged helix-like DNA-binding domain superfamily/Winged helix DNA-binding domain"/>
    <property type="match status" value="1"/>
</dbReference>
<comment type="caution">
    <text evidence="4">The sequence shown here is derived from an EMBL/GenBank/DDBJ whole genome shotgun (WGS) entry which is preliminary data.</text>
</comment>